<gene>
    <name evidence="3" type="ORF">JNB85_16000</name>
</gene>
<protein>
    <submittedName>
        <fullName evidence="3">Outer membrane beta-barrel protein</fullName>
    </submittedName>
</protein>
<dbReference type="InterPro" id="IPR011250">
    <property type="entry name" value="OMP/PagP_B-barrel"/>
</dbReference>
<accession>A0ABS7GVS4</accession>
<dbReference type="SUPFAM" id="SSF56925">
    <property type="entry name" value="OMPA-like"/>
    <property type="match status" value="1"/>
</dbReference>
<feature type="signal peptide" evidence="2">
    <location>
        <begin position="1"/>
        <end position="35"/>
    </location>
</feature>
<reference evidence="3 4" key="1">
    <citation type="journal article" date="2021" name="MBio">
        <title>Poor Competitiveness of Bradyrhizobium in Pigeon Pea Root Colonization in Indian Soils.</title>
        <authorList>
            <person name="Chalasani D."/>
            <person name="Basu A."/>
            <person name="Pullabhotla S.V.S.R.N."/>
            <person name="Jorrin B."/>
            <person name="Neal A.L."/>
            <person name="Poole P.S."/>
            <person name="Podile A.R."/>
            <person name="Tkacz A."/>
        </authorList>
    </citation>
    <scope>NUCLEOTIDE SEQUENCE [LARGE SCALE GENOMIC DNA]</scope>
    <source>
        <strain evidence="3 4">HU56</strain>
    </source>
</reference>
<evidence type="ECO:0000256" key="2">
    <source>
        <dbReference type="SAM" id="SignalP"/>
    </source>
</evidence>
<dbReference type="InterPro" id="IPR018759">
    <property type="entry name" value="BBP2_2"/>
</dbReference>
<proteinExistence type="predicted"/>
<feature type="region of interest" description="Disordered" evidence="1">
    <location>
        <begin position="38"/>
        <end position="109"/>
    </location>
</feature>
<feature type="compositionally biased region" description="Low complexity" evidence="1">
    <location>
        <begin position="94"/>
        <end position="106"/>
    </location>
</feature>
<name>A0ABS7GVS4_9HYPH</name>
<organism evidence="3 4">
    <name type="scientific">Rhizobium mesosinicum</name>
    <dbReference type="NCBI Taxonomy" id="335017"/>
    <lineage>
        <taxon>Bacteria</taxon>
        <taxon>Pseudomonadati</taxon>
        <taxon>Pseudomonadota</taxon>
        <taxon>Alphaproteobacteria</taxon>
        <taxon>Hyphomicrobiales</taxon>
        <taxon>Rhizobiaceae</taxon>
        <taxon>Rhizobium/Agrobacterium group</taxon>
        <taxon>Rhizobium</taxon>
    </lineage>
</organism>
<dbReference type="SUPFAM" id="SSF103515">
    <property type="entry name" value="Autotransporter"/>
    <property type="match status" value="1"/>
</dbReference>
<feature type="compositionally biased region" description="Low complexity" evidence="1">
    <location>
        <begin position="43"/>
        <end position="63"/>
    </location>
</feature>
<dbReference type="EMBL" id="JAEUAK010000005">
    <property type="protein sequence ID" value="MBW9053912.1"/>
    <property type="molecule type" value="Genomic_DNA"/>
</dbReference>
<comment type="caution">
    <text evidence="3">The sequence shown here is derived from an EMBL/GenBank/DDBJ whole genome shotgun (WGS) entry which is preliminary data.</text>
</comment>
<keyword evidence="2" id="KW-0732">Signal</keyword>
<evidence type="ECO:0000256" key="1">
    <source>
        <dbReference type="SAM" id="MobiDB-lite"/>
    </source>
</evidence>
<dbReference type="Pfam" id="PF10082">
    <property type="entry name" value="BBP2_2"/>
    <property type="match status" value="1"/>
</dbReference>
<evidence type="ECO:0000313" key="3">
    <source>
        <dbReference type="EMBL" id="MBW9053912.1"/>
    </source>
</evidence>
<sequence length="513" mass="54976">MGQGTQKSSVTPLRAMSRAVSITAISLLVAPSAFAQQITQQESGGTTNSRTTATSAAQRTGSSNVRPDVDGAGDDTMAPANLSAQARDTESAIAPTATTQPDDQTTGSILDEEMRRLNTREPRLDETPIRRVPESVSTEQTPGIPVGSFVLRPSVTQTINTETTKDGGTKKSRGFLETDMGATLTSDWSRHQLTVTSEGAWQKNISGEGEEQPSVKINGDLRLDLTRDTVGHITGGYNFYREDTDDPDAITNADQQSDVQEFTGGASIEHDFGILRGTAAVALSRSIYSDAVLSNGTTVSLSDRNQTTGTVRGRIGYELSPALIPFIEASIGKTNYDERTDSSGYRRSGDSYGAKGGVQVDMGEKLKGEVAVGYATADFDDDRLKSIDTATLDASLLWSPIRGTNVNLDLQTSIQPSTAAGESGYVSHQLRSTVDHQLRDNLVATVIGGVTLRDYPSGSTISDETVYTASTGLVWNINRYLDFTSTLGYELTTRKEGDDSQQWRAGVGLKVKR</sequence>
<keyword evidence="4" id="KW-1185">Reference proteome</keyword>
<dbReference type="InterPro" id="IPR036709">
    <property type="entry name" value="Autotransporte_beta_dom_sf"/>
</dbReference>
<dbReference type="Proteomes" id="UP000717752">
    <property type="component" value="Unassembled WGS sequence"/>
</dbReference>
<feature type="chain" id="PRO_5045679125" evidence="2">
    <location>
        <begin position="36"/>
        <end position="513"/>
    </location>
</feature>
<evidence type="ECO:0000313" key="4">
    <source>
        <dbReference type="Proteomes" id="UP000717752"/>
    </source>
</evidence>
<dbReference type="RefSeq" id="WP_220335318.1">
    <property type="nucleotide sequence ID" value="NZ_JAEUAK010000005.1"/>
</dbReference>